<dbReference type="GO" id="GO:0007166">
    <property type="term" value="P:cell surface receptor signaling pathway"/>
    <property type="evidence" value="ECO:0007669"/>
    <property type="project" value="InterPro"/>
</dbReference>
<reference evidence="4 5" key="1">
    <citation type="journal article" date="2015" name="Genome Biol. Evol.">
        <title>Phylogenomic analyses indicate that early fungi evolved digesting cell walls of algal ancestors of land plants.</title>
        <authorList>
            <person name="Chang Y."/>
            <person name="Wang S."/>
            <person name="Sekimoto S."/>
            <person name="Aerts A.L."/>
            <person name="Choi C."/>
            <person name="Clum A."/>
            <person name="LaButti K.M."/>
            <person name="Lindquist E.A."/>
            <person name="Yee Ngan C."/>
            <person name="Ohm R.A."/>
            <person name="Salamov A.A."/>
            <person name="Grigoriev I.V."/>
            <person name="Spatafora J.W."/>
            <person name="Berbee M.L."/>
        </authorList>
    </citation>
    <scope>NUCLEOTIDE SEQUENCE [LARGE SCALE GENOMIC DNA]</scope>
    <source>
        <strain evidence="4 5">NRRL 28638</strain>
    </source>
</reference>
<feature type="compositionally biased region" description="Low complexity" evidence="2">
    <location>
        <begin position="541"/>
        <end position="560"/>
    </location>
</feature>
<feature type="domain" description="Protein kinase" evidence="3">
    <location>
        <begin position="204"/>
        <end position="474"/>
    </location>
</feature>
<evidence type="ECO:0000256" key="2">
    <source>
        <dbReference type="SAM" id="MobiDB-lite"/>
    </source>
</evidence>
<dbReference type="CDD" id="cd21037">
    <property type="entry name" value="MLKL_NTD"/>
    <property type="match status" value="1"/>
</dbReference>
<sequence length="790" mass="89386">MSESTATLLHKSIHTGDSIIVLVTRFKHSKPICDKLCKKVATSQKFLKELKDKYDNNSEYFEMPSYNAAFRNYVSVMDSCWQFLRNFESKSLFSRLVNSDKHKKTFYRLFIDIDQAISVLNLGLSVKDSSSNQDSAQFTENEIEESRGQLSNIAQRLGSLKDDIDATGQQKEELMQEIRDVQEDKHNSEDILASVEISRRQLKLIPGLPPRQGRRYHVFKRVYLGQEVAEKIFGERIGDGKVLENVRKQVAILKKLSICPHIIQFYGVCIRGTQLGMVTEYAENGNLKDLLESKTALDRDQLLGFSIDIAQGVAFLHEMQILHKNIKSSSVLVTADWRAKLSGFEFSREESSGTALVEDDGSDRYRWIPPEKMKDYFSFTTKADVYGIGMVLWSIWSRRYPYEILSQQTIEDFVVRGGREKIEQVPVEVSPIILACWQQDPSLRPEAPELLDELDQLASPSEGNTQLSVEVPFILDQNLTQASLDDPVSASSSMLSATTITNGGNNHPDRPQSLDIAQKIAELSLSETAPSHTPESPSTRSVNSSASIPSAPPVSNNLPKPSAPPQDPPKHEIKPSEQFEYKMQNMMETNVYLHDEEDGDLFGAPPDNSYDTRIFDADMENLDDDIWGDEDNEPEVTLEEAVEHHSKGERAEAMRLFQILSKRGEPKADYYLGYYYFWGQDGVVEKDWDNAVLYLSKAAEHNDSDALDHLGMYYASEENPNKNLVKAFEHYKKSADLGNIKALYHVGVCYAKGRGVRMNRELAMRNITDAANRGHALAIEQLNKARRHGR</sequence>
<keyword evidence="4" id="KW-0418">Kinase</keyword>
<dbReference type="InterPro" id="IPR001245">
    <property type="entry name" value="Ser-Thr/Tyr_kinase_cat_dom"/>
</dbReference>
<dbReference type="InterPro" id="IPR059179">
    <property type="entry name" value="MLKL-like_MCAfunc"/>
</dbReference>
<accession>A0A137PGF4</accession>
<feature type="compositionally biased region" description="Polar residues" evidence="2">
    <location>
        <begin position="527"/>
        <end position="540"/>
    </location>
</feature>
<dbReference type="SUPFAM" id="SSF81901">
    <property type="entry name" value="HCP-like"/>
    <property type="match status" value="1"/>
</dbReference>
<evidence type="ECO:0000313" key="4">
    <source>
        <dbReference type="EMBL" id="KXN74072.1"/>
    </source>
</evidence>
<feature type="coiled-coil region" evidence="1">
    <location>
        <begin position="136"/>
        <end position="191"/>
    </location>
</feature>
<dbReference type="GO" id="GO:0005524">
    <property type="term" value="F:ATP binding"/>
    <property type="evidence" value="ECO:0007669"/>
    <property type="project" value="InterPro"/>
</dbReference>
<dbReference type="EMBL" id="KQ964428">
    <property type="protein sequence ID" value="KXN74072.1"/>
    <property type="molecule type" value="Genomic_DNA"/>
</dbReference>
<feature type="region of interest" description="Disordered" evidence="2">
    <location>
        <begin position="527"/>
        <end position="573"/>
    </location>
</feature>
<dbReference type="AlphaFoldDB" id="A0A137PGF4"/>
<dbReference type="SUPFAM" id="SSF56112">
    <property type="entry name" value="Protein kinase-like (PK-like)"/>
    <property type="match status" value="1"/>
</dbReference>
<gene>
    <name evidence="4" type="ORF">CONCODRAFT_77065</name>
</gene>
<evidence type="ECO:0000259" key="3">
    <source>
        <dbReference type="PROSITE" id="PS50011"/>
    </source>
</evidence>
<keyword evidence="5" id="KW-1185">Reference proteome</keyword>
<dbReference type="Proteomes" id="UP000070444">
    <property type="component" value="Unassembled WGS sequence"/>
</dbReference>
<dbReference type="SMART" id="SM00671">
    <property type="entry name" value="SEL1"/>
    <property type="match status" value="3"/>
</dbReference>
<proteinExistence type="predicted"/>
<dbReference type="OrthoDB" id="2314769at2759"/>
<protein>
    <submittedName>
        <fullName evidence="4">Kinase-like protein</fullName>
    </submittedName>
</protein>
<evidence type="ECO:0000313" key="5">
    <source>
        <dbReference type="Proteomes" id="UP000070444"/>
    </source>
</evidence>
<dbReference type="Pfam" id="PF08238">
    <property type="entry name" value="Sel1"/>
    <property type="match status" value="3"/>
</dbReference>
<dbReference type="PRINTS" id="PR00109">
    <property type="entry name" value="TYRKINASE"/>
</dbReference>
<dbReference type="Gene3D" id="1.20.930.20">
    <property type="entry name" value="Adaptor protein Cbl, N-terminal domain"/>
    <property type="match status" value="1"/>
</dbReference>
<dbReference type="InterPro" id="IPR051681">
    <property type="entry name" value="Ser/Thr_Kinases-Pseudokinases"/>
</dbReference>
<dbReference type="Gene3D" id="1.25.40.10">
    <property type="entry name" value="Tetratricopeptide repeat domain"/>
    <property type="match status" value="1"/>
</dbReference>
<dbReference type="InterPro" id="IPR000719">
    <property type="entry name" value="Prot_kinase_dom"/>
</dbReference>
<dbReference type="STRING" id="796925.A0A137PGF4"/>
<dbReference type="PANTHER" id="PTHR44329">
    <property type="entry name" value="SERINE/THREONINE-PROTEIN KINASE TNNI3K-RELATED"/>
    <property type="match status" value="1"/>
</dbReference>
<dbReference type="Pfam" id="PF07714">
    <property type="entry name" value="PK_Tyr_Ser-Thr"/>
    <property type="match status" value="1"/>
</dbReference>
<dbReference type="InterPro" id="IPR036537">
    <property type="entry name" value="Adaptor_Cbl_N_dom_sf"/>
</dbReference>
<organism evidence="4 5">
    <name type="scientific">Conidiobolus coronatus (strain ATCC 28846 / CBS 209.66 / NRRL 28638)</name>
    <name type="common">Delacroixia coronata</name>
    <dbReference type="NCBI Taxonomy" id="796925"/>
    <lineage>
        <taxon>Eukaryota</taxon>
        <taxon>Fungi</taxon>
        <taxon>Fungi incertae sedis</taxon>
        <taxon>Zoopagomycota</taxon>
        <taxon>Entomophthoromycotina</taxon>
        <taxon>Entomophthoromycetes</taxon>
        <taxon>Entomophthorales</taxon>
        <taxon>Ancylistaceae</taxon>
        <taxon>Conidiobolus</taxon>
    </lineage>
</organism>
<name>A0A137PGF4_CONC2</name>
<keyword evidence="4" id="KW-0808">Transferase</keyword>
<dbReference type="PROSITE" id="PS50011">
    <property type="entry name" value="PROTEIN_KINASE_DOM"/>
    <property type="match status" value="1"/>
</dbReference>
<evidence type="ECO:0000256" key="1">
    <source>
        <dbReference type="SAM" id="Coils"/>
    </source>
</evidence>
<dbReference type="InterPro" id="IPR011990">
    <property type="entry name" value="TPR-like_helical_dom_sf"/>
</dbReference>
<dbReference type="Gene3D" id="1.10.510.10">
    <property type="entry name" value="Transferase(Phosphotransferase) domain 1"/>
    <property type="match status" value="1"/>
</dbReference>
<keyword evidence="1" id="KW-0175">Coiled coil</keyword>
<dbReference type="InterPro" id="IPR006597">
    <property type="entry name" value="Sel1-like"/>
</dbReference>
<dbReference type="InterPro" id="IPR011009">
    <property type="entry name" value="Kinase-like_dom_sf"/>
</dbReference>
<dbReference type="GO" id="GO:0004674">
    <property type="term" value="F:protein serine/threonine kinase activity"/>
    <property type="evidence" value="ECO:0007669"/>
    <property type="project" value="TreeGrafter"/>
</dbReference>